<dbReference type="Proteomes" id="UP000825388">
    <property type="component" value="Unassembled WGS sequence"/>
</dbReference>
<name>A0AAW4RS39_XANCI</name>
<sequence>MIPVLMPSPLALVDTDADSIWVHIQGRAFLSAGEQHSSTAFRRVMRADAAGRLRLLTATPWRPHHPAASEDRTIHLSLVRLGRVLDKTELDGWQWDRVHKHGLDAFLLEAIATRSFAAPRQRVLGNS</sequence>
<accession>A0AAW4RS39</accession>
<dbReference type="EMBL" id="LOKL01000138">
    <property type="protein sequence ID" value="MBZ3925799.1"/>
    <property type="molecule type" value="Genomic_DNA"/>
</dbReference>
<evidence type="ECO:0000313" key="2">
    <source>
        <dbReference type="Proteomes" id="UP000825388"/>
    </source>
</evidence>
<proteinExistence type="predicted"/>
<organism evidence="1 2">
    <name type="scientific">Xanthomonas citri pv. sesbaniae</name>
    <dbReference type="NCBI Taxonomy" id="473425"/>
    <lineage>
        <taxon>Bacteria</taxon>
        <taxon>Pseudomonadati</taxon>
        <taxon>Pseudomonadota</taxon>
        <taxon>Gammaproteobacteria</taxon>
        <taxon>Lysobacterales</taxon>
        <taxon>Lysobacteraceae</taxon>
        <taxon>Xanthomonas</taxon>
    </lineage>
</organism>
<comment type="caution">
    <text evidence="1">The sequence shown here is derived from an EMBL/GenBank/DDBJ whole genome shotgun (WGS) entry which is preliminary data.</text>
</comment>
<reference evidence="1" key="1">
    <citation type="submission" date="2015-12" db="EMBL/GenBank/DDBJ databases">
        <authorList>
            <person name="Bansal K."/>
            <person name="Midha S."/>
            <person name="Patil P.B."/>
        </authorList>
    </citation>
    <scope>NUCLEOTIDE SEQUENCE</scope>
    <source>
        <strain evidence="1">LMG867</strain>
    </source>
</reference>
<dbReference type="AlphaFoldDB" id="A0AAW4RS39"/>
<gene>
    <name evidence="1" type="ORF">Xseb_17385</name>
</gene>
<evidence type="ECO:0000313" key="1">
    <source>
        <dbReference type="EMBL" id="MBZ3925799.1"/>
    </source>
</evidence>
<dbReference type="RefSeq" id="WP_089113777.1">
    <property type="nucleotide sequence ID" value="NZ_LOKL01000138.1"/>
</dbReference>
<protein>
    <submittedName>
        <fullName evidence="1">Uncharacterized protein</fullName>
    </submittedName>
</protein>